<dbReference type="Pfam" id="PF02023">
    <property type="entry name" value="SCAN"/>
    <property type="match status" value="1"/>
</dbReference>
<evidence type="ECO:0000313" key="6">
    <source>
        <dbReference type="Proteomes" id="UP000504612"/>
    </source>
</evidence>
<dbReference type="KEGG" id="nss:113425949"/>
<evidence type="ECO:0000256" key="1">
    <source>
        <dbReference type="ARBA" id="ARBA00023015"/>
    </source>
</evidence>
<evidence type="ECO:0000259" key="4">
    <source>
        <dbReference type="PROSITE" id="PS50804"/>
    </source>
</evidence>
<keyword evidence="1" id="KW-0805">Transcription regulation</keyword>
<dbReference type="InterPro" id="IPR001909">
    <property type="entry name" value="KRAB"/>
</dbReference>
<dbReference type="InterPro" id="IPR003309">
    <property type="entry name" value="SCAN_dom"/>
</dbReference>
<dbReference type="SMART" id="SM00431">
    <property type="entry name" value="SCAN"/>
    <property type="match status" value="1"/>
</dbReference>
<evidence type="ECO:0000256" key="3">
    <source>
        <dbReference type="ARBA" id="ARBA00023242"/>
    </source>
</evidence>
<keyword evidence="3" id="KW-0539">Nucleus</keyword>
<dbReference type="Gene3D" id="6.10.140.140">
    <property type="match status" value="1"/>
</dbReference>
<evidence type="ECO:0000256" key="2">
    <source>
        <dbReference type="ARBA" id="ARBA00023163"/>
    </source>
</evidence>
<evidence type="ECO:0000259" key="5">
    <source>
        <dbReference type="PROSITE" id="PS50805"/>
    </source>
</evidence>
<dbReference type="PANTHER" id="PTHR45935">
    <property type="entry name" value="PROTEIN ZBED8-RELATED"/>
    <property type="match status" value="1"/>
</dbReference>
<dbReference type="CDD" id="cd07936">
    <property type="entry name" value="SCAN"/>
    <property type="match status" value="1"/>
</dbReference>
<evidence type="ECO:0000313" key="7">
    <source>
        <dbReference type="RefSeq" id="XP_026544044.1"/>
    </source>
</evidence>
<dbReference type="CDD" id="cd07765">
    <property type="entry name" value="KRAB_A-box"/>
    <property type="match status" value="1"/>
</dbReference>
<dbReference type="SMART" id="SM00349">
    <property type="entry name" value="KRAB"/>
    <property type="match status" value="1"/>
</dbReference>
<reference evidence="7" key="1">
    <citation type="submission" date="2025-08" db="UniProtKB">
        <authorList>
            <consortium name="RefSeq"/>
        </authorList>
    </citation>
    <scope>IDENTIFICATION</scope>
</reference>
<feature type="domain" description="KRAB" evidence="5">
    <location>
        <begin position="212"/>
        <end position="269"/>
    </location>
</feature>
<sequence length="269" mass="30210">MNRGRAAWEGLALCGSLHMEGSAIIQEKAGLKIQNEETVIFGANRQPFREFHYQDAEGPRGLCSRLHHFCNRWLNPEKHTKAEMLDMVVLEQFLAIMPPEMGTWVRECEPETSSQAVALAEGFLLSQAEEKDQGEMQLQVEASFLGLITEVPKARRDPVNLCQDNFLGGISPKDLNWDLSPENGIIYQVVLGETSLSGETETNVGLPGQGTISFKELFVFFTEEEWDLLDPKQKALHGEVMLETSWNVASLCKKSPIQIWCFVIGSHLF</sequence>
<dbReference type="Gene3D" id="1.10.4020.10">
    <property type="entry name" value="DNA breaking-rejoining enzymes"/>
    <property type="match status" value="1"/>
</dbReference>
<keyword evidence="6" id="KW-1185">Reference proteome</keyword>
<keyword evidence="2" id="KW-0804">Transcription</keyword>
<protein>
    <submittedName>
        <fullName evidence="7">Zinc finger protein 496-like</fullName>
    </submittedName>
</protein>
<dbReference type="PROSITE" id="PS50804">
    <property type="entry name" value="SCAN_BOX"/>
    <property type="match status" value="1"/>
</dbReference>
<dbReference type="SUPFAM" id="SSF109640">
    <property type="entry name" value="KRAB domain (Kruppel-associated box)"/>
    <property type="match status" value="1"/>
</dbReference>
<dbReference type="GO" id="GO:0006355">
    <property type="term" value="P:regulation of DNA-templated transcription"/>
    <property type="evidence" value="ECO:0007669"/>
    <property type="project" value="InterPro"/>
</dbReference>
<dbReference type="PROSITE" id="PS50805">
    <property type="entry name" value="KRAB"/>
    <property type="match status" value="1"/>
</dbReference>
<organism evidence="6 7">
    <name type="scientific">Notechis scutatus</name>
    <name type="common">mainland tiger snake</name>
    <dbReference type="NCBI Taxonomy" id="8663"/>
    <lineage>
        <taxon>Eukaryota</taxon>
        <taxon>Metazoa</taxon>
        <taxon>Chordata</taxon>
        <taxon>Craniata</taxon>
        <taxon>Vertebrata</taxon>
        <taxon>Euteleostomi</taxon>
        <taxon>Lepidosauria</taxon>
        <taxon>Squamata</taxon>
        <taxon>Bifurcata</taxon>
        <taxon>Unidentata</taxon>
        <taxon>Episquamata</taxon>
        <taxon>Toxicofera</taxon>
        <taxon>Serpentes</taxon>
        <taxon>Colubroidea</taxon>
        <taxon>Elapidae</taxon>
        <taxon>Hydrophiinae</taxon>
        <taxon>Notechis</taxon>
    </lineage>
</organism>
<name>A0A6J1VVN9_9SAUR</name>
<dbReference type="AlphaFoldDB" id="A0A6J1VVN9"/>
<dbReference type="FunFam" id="1.10.4020.10:FF:000005">
    <property type="entry name" value="Uncharacterized protein"/>
    <property type="match status" value="1"/>
</dbReference>
<dbReference type="InterPro" id="IPR038269">
    <property type="entry name" value="SCAN_sf"/>
</dbReference>
<dbReference type="Pfam" id="PF01352">
    <property type="entry name" value="KRAB"/>
    <property type="match status" value="1"/>
</dbReference>
<dbReference type="InterPro" id="IPR036051">
    <property type="entry name" value="KRAB_dom_sf"/>
</dbReference>
<accession>A0A6J1VVN9</accession>
<dbReference type="GeneID" id="113425949"/>
<proteinExistence type="predicted"/>
<dbReference type="PANTHER" id="PTHR45935:SF15">
    <property type="entry name" value="SCAN BOX DOMAIN-CONTAINING PROTEIN"/>
    <property type="match status" value="1"/>
</dbReference>
<feature type="domain" description="SCAN box" evidence="4">
    <location>
        <begin position="45"/>
        <end position="123"/>
    </location>
</feature>
<dbReference type="SUPFAM" id="SSF47353">
    <property type="entry name" value="Retrovirus capsid dimerization domain-like"/>
    <property type="match status" value="1"/>
</dbReference>
<gene>
    <name evidence="7" type="primary">LOC113425949</name>
</gene>
<dbReference type="RefSeq" id="XP_026544044.1">
    <property type="nucleotide sequence ID" value="XM_026688259.1"/>
</dbReference>
<dbReference type="InterPro" id="IPR050916">
    <property type="entry name" value="SCAN-C2H2_zinc_finger"/>
</dbReference>
<dbReference type="Proteomes" id="UP000504612">
    <property type="component" value="Unplaced"/>
</dbReference>